<dbReference type="InterPro" id="IPR016140">
    <property type="entry name" value="Bifunc_inhib/LTP/seed_store"/>
</dbReference>
<dbReference type="PANTHER" id="PTHR33076">
    <property type="entry name" value="NON-SPECIFIC LIPID-TRANSFER PROTEIN 2-RELATED"/>
    <property type="match status" value="1"/>
</dbReference>
<dbReference type="Proteomes" id="UP001187471">
    <property type="component" value="Unassembled WGS sequence"/>
</dbReference>
<keyword evidence="4" id="KW-0732">Signal</keyword>
<protein>
    <recommendedName>
        <fullName evidence="5">Bifunctional inhibitor/plant lipid transfer protein/seed storage helical domain-containing protein</fullName>
    </recommendedName>
</protein>
<dbReference type="Pfam" id="PF00234">
    <property type="entry name" value="Tryp_alpha_amyl"/>
    <property type="match status" value="1"/>
</dbReference>
<proteinExistence type="inferred from homology"/>
<accession>A0AA88UT59</accession>
<keyword evidence="7" id="KW-1185">Reference proteome</keyword>
<evidence type="ECO:0000256" key="2">
    <source>
        <dbReference type="ARBA" id="ARBA00022448"/>
    </source>
</evidence>
<comment type="caution">
    <text evidence="6">The sequence shown here is derived from an EMBL/GenBank/DDBJ whole genome shotgun (WGS) entry which is preliminary data.</text>
</comment>
<feature type="signal peptide" evidence="4">
    <location>
        <begin position="1"/>
        <end position="29"/>
    </location>
</feature>
<evidence type="ECO:0000313" key="7">
    <source>
        <dbReference type="Proteomes" id="UP001187471"/>
    </source>
</evidence>
<dbReference type="InterPro" id="IPR000528">
    <property type="entry name" value="Plant_nsLTP"/>
</dbReference>
<dbReference type="Gene3D" id="1.10.110.10">
    <property type="entry name" value="Plant lipid-transfer and hydrophobic proteins"/>
    <property type="match status" value="1"/>
</dbReference>
<feature type="chain" id="PRO_5041694148" description="Bifunctional inhibitor/plant lipid transfer protein/seed storage helical domain-containing protein" evidence="4">
    <location>
        <begin position="30"/>
        <end position="127"/>
    </location>
</feature>
<evidence type="ECO:0000313" key="6">
    <source>
        <dbReference type="EMBL" id="KAK2992218.1"/>
    </source>
</evidence>
<sequence>MARGVKMGCTLWVITLLVLALITTSPTNAVIGCNDLLERIFACSAFVSGGSNSPSAECCAALQDLDSMAEASQPERQAICKCFQGINKFYRYFIPRASDLIELCDLESNISIDADVDCSQYIPVNLT</sequence>
<dbReference type="GO" id="GO:0008289">
    <property type="term" value="F:lipid binding"/>
    <property type="evidence" value="ECO:0007669"/>
    <property type="project" value="UniProtKB-KW"/>
</dbReference>
<comment type="similarity">
    <text evidence="1">Belongs to the plant LTP family.</text>
</comment>
<evidence type="ECO:0000256" key="1">
    <source>
        <dbReference type="ARBA" id="ARBA00009748"/>
    </source>
</evidence>
<dbReference type="PROSITE" id="PS51257">
    <property type="entry name" value="PROKAR_LIPOPROTEIN"/>
    <property type="match status" value="1"/>
</dbReference>
<evidence type="ECO:0000256" key="3">
    <source>
        <dbReference type="ARBA" id="ARBA00023121"/>
    </source>
</evidence>
<gene>
    <name evidence="6" type="ORF">RJ640_005705</name>
</gene>
<dbReference type="InterPro" id="IPR036312">
    <property type="entry name" value="Bifun_inhib/LTP/seed_sf"/>
</dbReference>
<dbReference type="GO" id="GO:0006869">
    <property type="term" value="P:lipid transport"/>
    <property type="evidence" value="ECO:0007669"/>
    <property type="project" value="InterPro"/>
</dbReference>
<evidence type="ECO:0000259" key="5">
    <source>
        <dbReference type="Pfam" id="PF00234"/>
    </source>
</evidence>
<keyword evidence="2" id="KW-0813">Transport</keyword>
<dbReference type="SUPFAM" id="SSF47699">
    <property type="entry name" value="Bifunctional inhibitor/lipid-transfer protein/seed storage 2S albumin"/>
    <property type="match status" value="1"/>
</dbReference>
<name>A0AA88UT59_9ASTE</name>
<dbReference type="AlphaFoldDB" id="A0AA88UT59"/>
<feature type="domain" description="Bifunctional inhibitor/plant lipid transfer protein/seed storage helical" evidence="5">
    <location>
        <begin position="33"/>
        <end position="107"/>
    </location>
</feature>
<organism evidence="6 7">
    <name type="scientific">Escallonia rubra</name>
    <dbReference type="NCBI Taxonomy" id="112253"/>
    <lineage>
        <taxon>Eukaryota</taxon>
        <taxon>Viridiplantae</taxon>
        <taxon>Streptophyta</taxon>
        <taxon>Embryophyta</taxon>
        <taxon>Tracheophyta</taxon>
        <taxon>Spermatophyta</taxon>
        <taxon>Magnoliopsida</taxon>
        <taxon>eudicotyledons</taxon>
        <taxon>Gunneridae</taxon>
        <taxon>Pentapetalae</taxon>
        <taxon>asterids</taxon>
        <taxon>campanulids</taxon>
        <taxon>Escalloniales</taxon>
        <taxon>Escalloniaceae</taxon>
        <taxon>Escallonia</taxon>
    </lineage>
</organism>
<dbReference type="EMBL" id="JAVXUO010000425">
    <property type="protein sequence ID" value="KAK2992218.1"/>
    <property type="molecule type" value="Genomic_DNA"/>
</dbReference>
<keyword evidence="3" id="KW-0446">Lipid-binding</keyword>
<evidence type="ECO:0000256" key="4">
    <source>
        <dbReference type="SAM" id="SignalP"/>
    </source>
</evidence>
<reference evidence="6" key="1">
    <citation type="submission" date="2022-12" db="EMBL/GenBank/DDBJ databases">
        <title>Draft genome assemblies for two species of Escallonia (Escalloniales).</title>
        <authorList>
            <person name="Chanderbali A."/>
            <person name="Dervinis C."/>
            <person name="Anghel I."/>
            <person name="Soltis D."/>
            <person name="Soltis P."/>
            <person name="Zapata F."/>
        </authorList>
    </citation>
    <scope>NUCLEOTIDE SEQUENCE</scope>
    <source>
        <strain evidence="6">UCBG92.1500</strain>
        <tissue evidence="6">Leaf</tissue>
    </source>
</reference>